<dbReference type="InterPro" id="IPR009057">
    <property type="entry name" value="Homeodomain-like_sf"/>
</dbReference>
<dbReference type="CDD" id="cd00167">
    <property type="entry name" value="SANT"/>
    <property type="match status" value="2"/>
</dbReference>
<feature type="region of interest" description="Disordered" evidence="1">
    <location>
        <begin position="66"/>
        <end position="114"/>
    </location>
</feature>
<dbReference type="GO" id="GO:0005634">
    <property type="term" value="C:nucleus"/>
    <property type="evidence" value="ECO:0007669"/>
    <property type="project" value="TreeGrafter"/>
</dbReference>
<feature type="region of interest" description="Disordered" evidence="1">
    <location>
        <begin position="12"/>
        <end position="32"/>
    </location>
</feature>
<dbReference type="PROSITE" id="PS51294">
    <property type="entry name" value="HTH_MYB"/>
    <property type="match status" value="1"/>
</dbReference>
<feature type="compositionally biased region" description="Polar residues" evidence="1">
    <location>
        <begin position="66"/>
        <end position="77"/>
    </location>
</feature>
<dbReference type="SMART" id="SM00717">
    <property type="entry name" value="SANT"/>
    <property type="match status" value="2"/>
</dbReference>
<evidence type="ECO:0000259" key="2">
    <source>
        <dbReference type="PROSITE" id="PS50090"/>
    </source>
</evidence>
<sequence length="231" mass="27008">MIDLTYYIYMEQPNSNNSSDSFQDSDSRQFKIHPDPSLIHFRSQQQSHPSQQQHNLHRVSISNLIHSAHPNDNTPRTDSPDGYIRSSSVHNAHTRSGNYARETPSRPKDPSRRWTPEEDALIMNWVEKHGQQQWSVFSREVFDGIRTGPQLRARYIDVLNPQRKNDVWSEDEDQLLLRLHHEIGNKWSQISDYLTGRSANDVKNRFRLLERNSKLNSTSSHQHTSQSQSQQ</sequence>
<dbReference type="PANTHER" id="PTHR45614">
    <property type="entry name" value="MYB PROTEIN-RELATED"/>
    <property type="match status" value="1"/>
</dbReference>
<feature type="compositionally biased region" description="Basic and acidic residues" evidence="1">
    <location>
        <begin position="103"/>
        <end position="114"/>
    </location>
</feature>
<dbReference type="InterPro" id="IPR001005">
    <property type="entry name" value="SANT/Myb"/>
</dbReference>
<evidence type="ECO:0000256" key="1">
    <source>
        <dbReference type="SAM" id="MobiDB-lite"/>
    </source>
</evidence>
<dbReference type="AlphaFoldDB" id="A0A7S0ZHF9"/>
<protein>
    <submittedName>
        <fullName evidence="4">Uncharacterized protein</fullName>
    </submittedName>
</protein>
<dbReference type="SUPFAM" id="SSF46689">
    <property type="entry name" value="Homeodomain-like"/>
    <property type="match status" value="1"/>
</dbReference>
<evidence type="ECO:0000313" key="4">
    <source>
        <dbReference type="EMBL" id="CAD8821890.1"/>
    </source>
</evidence>
<dbReference type="Pfam" id="PF00249">
    <property type="entry name" value="Myb_DNA-binding"/>
    <property type="match status" value="2"/>
</dbReference>
<feature type="domain" description="Myb-like" evidence="2">
    <location>
        <begin position="106"/>
        <end position="159"/>
    </location>
</feature>
<dbReference type="EMBL" id="HBFP01008761">
    <property type="protein sequence ID" value="CAD8821890.1"/>
    <property type="molecule type" value="Transcribed_RNA"/>
</dbReference>
<organism evidence="4">
    <name type="scientific">Timspurckia oligopyrenoides</name>
    <dbReference type="NCBI Taxonomy" id="708627"/>
    <lineage>
        <taxon>Eukaryota</taxon>
        <taxon>Rhodophyta</taxon>
        <taxon>Bangiophyceae</taxon>
        <taxon>Porphyridiales</taxon>
        <taxon>Porphyridiaceae</taxon>
        <taxon>Timspurckia</taxon>
    </lineage>
</organism>
<dbReference type="InterPro" id="IPR017930">
    <property type="entry name" value="Myb_dom"/>
</dbReference>
<feature type="compositionally biased region" description="Polar residues" evidence="1">
    <location>
        <begin position="85"/>
        <end position="97"/>
    </location>
</feature>
<dbReference type="InterPro" id="IPR050560">
    <property type="entry name" value="MYB_TF"/>
</dbReference>
<dbReference type="Gene3D" id="1.10.10.60">
    <property type="entry name" value="Homeodomain-like"/>
    <property type="match status" value="2"/>
</dbReference>
<accession>A0A7S0ZHF9</accession>
<name>A0A7S0ZHF9_9RHOD</name>
<feature type="domain" description="Myb-like" evidence="2">
    <location>
        <begin position="160"/>
        <end position="210"/>
    </location>
</feature>
<feature type="compositionally biased region" description="Low complexity" evidence="1">
    <location>
        <begin position="14"/>
        <end position="24"/>
    </location>
</feature>
<feature type="domain" description="HTH myb-type" evidence="3">
    <location>
        <begin position="160"/>
        <end position="214"/>
    </location>
</feature>
<gene>
    <name evidence="4" type="ORF">TOLI1172_LOCUS6286</name>
</gene>
<evidence type="ECO:0000259" key="3">
    <source>
        <dbReference type="PROSITE" id="PS51294"/>
    </source>
</evidence>
<proteinExistence type="predicted"/>
<reference evidence="4" key="1">
    <citation type="submission" date="2021-01" db="EMBL/GenBank/DDBJ databases">
        <authorList>
            <person name="Corre E."/>
            <person name="Pelletier E."/>
            <person name="Niang G."/>
            <person name="Scheremetjew M."/>
            <person name="Finn R."/>
            <person name="Kale V."/>
            <person name="Holt S."/>
            <person name="Cochrane G."/>
            <person name="Meng A."/>
            <person name="Brown T."/>
            <person name="Cohen L."/>
        </authorList>
    </citation>
    <scope>NUCLEOTIDE SEQUENCE</scope>
    <source>
        <strain evidence="4">CCMP3278</strain>
    </source>
</reference>
<dbReference type="GO" id="GO:0000978">
    <property type="term" value="F:RNA polymerase II cis-regulatory region sequence-specific DNA binding"/>
    <property type="evidence" value="ECO:0007669"/>
    <property type="project" value="TreeGrafter"/>
</dbReference>
<dbReference type="PROSITE" id="PS50090">
    <property type="entry name" value="MYB_LIKE"/>
    <property type="match status" value="2"/>
</dbReference>
<dbReference type="GO" id="GO:0000981">
    <property type="term" value="F:DNA-binding transcription factor activity, RNA polymerase II-specific"/>
    <property type="evidence" value="ECO:0007669"/>
    <property type="project" value="TreeGrafter"/>
</dbReference>
<dbReference type="PANTHER" id="PTHR45614:SF299">
    <property type="entry name" value="MYB-LIKE DNA-BINDING DOMAIN CONTAINING PROTEIN"/>
    <property type="match status" value="1"/>
</dbReference>